<evidence type="ECO:0000256" key="4">
    <source>
        <dbReference type="ARBA" id="ARBA00023136"/>
    </source>
</evidence>
<dbReference type="GO" id="GO:0016020">
    <property type="term" value="C:membrane"/>
    <property type="evidence" value="ECO:0007669"/>
    <property type="project" value="UniProtKB-SubCell"/>
</dbReference>
<name>A0A1X7VVZ1_AMPQE</name>
<organism evidence="6">
    <name type="scientific">Amphimedon queenslandica</name>
    <name type="common">Sponge</name>
    <dbReference type="NCBI Taxonomy" id="400682"/>
    <lineage>
        <taxon>Eukaryota</taxon>
        <taxon>Metazoa</taxon>
        <taxon>Porifera</taxon>
        <taxon>Demospongiae</taxon>
        <taxon>Heteroscleromorpha</taxon>
        <taxon>Haplosclerida</taxon>
        <taxon>Niphatidae</taxon>
        <taxon>Amphimedon</taxon>
    </lineage>
</organism>
<dbReference type="AlphaFoldDB" id="A0A1X7VVZ1"/>
<evidence type="ECO:0000313" key="6">
    <source>
        <dbReference type="EnsemblMetazoa" id="Aqu2.1.43573_001"/>
    </source>
</evidence>
<keyword evidence="2 5" id="KW-0812">Transmembrane</keyword>
<protein>
    <recommendedName>
        <fullName evidence="7">Major facilitator superfamily (MFS) profile domain-containing protein</fullName>
    </recommendedName>
</protein>
<reference evidence="6" key="1">
    <citation type="submission" date="2017-05" db="UniProtKB">
        <authorList>
            <consortium name="EnsemblMetazoa"/>
        </authorList>
    </citation>
    <scope>IDENTIFICATION</scope>
</reference>
<evidence type="ECO:0008006" key="7">
    <source>
        <dbReference type="Google" id="ProtNLM"/>
    </source>
</evidence>
<dbReference type="PANTHER" id="PTHR10924">
    <property type="entry name" value="MAJOR FACILITATOR SUPERFAMILY PROTEIN-RELATED"/>
    <property type="match status" value="1"/>
</dbReference>
<dbReference type="OrthoDB" id="422206at2759"/>
<dbReference type="PANTHER" id="PTHR10924:SF27">
    <property type="entry name" value="SOLUTE CARRIER FAMILY 49 MEMBER 4"/>
    <property type="match status" value="1"/>
</dbReference>
<dbReference type="InterPro" id="IPR049680">
    <property type="entry name" value="FLVCR1-2_SLC49-like"/>
</dbReference>
<evidence type="ECO:0000256" key="5">
    <source>
        <dbReference type="SAM" id="Phobius"/>
    </source>
</evidence>
<evidence type="ECO:0000256" key="1">
    <source>
        <dbReference type="ARBA" id="ARBA00004141"/>
    </source>
</evidence>
<comment type="subcellular location">
    <subcellularLocation>
        <location evidence="1">Membrane</location>
        <topology evidence="1">Multi-pass membrane protein</topology>
    </subcellularLocation>
</comment>
<feature type="transmembrane region" description="Helical" evidence="5">
    <location>
        <begin position="28"/>
        <end position="49"/>
    </location>
</feature>
<keyword evidence="3 5" id="KW-1133">Transmembrane helix</keyword>
<accession>A0A1X7VVZ1</accession>
<keyword evidence="4 5" id="KW-0472">Membrane</keyword>
<feature type="transmembrane region" description="Helical" evidence="5">
    <location>
        <begin position="61"/>
        <end position="79"/>
    </location>
</feature>
<evidence type="ECO:0000256" key="2">
    <source>
        <dbReference type="ARBA" id="ARBA00022692"/>
    </source>
</evidence>
<dbReference type="EnsemblMetazoa" id="Aqu2.1.43573_001">
    <property type="protein sequence ID" value="Aqu2.1.43573_001"/>
    <property type="gene ID" value="Aqu2.1.43573"/>
</dbReference>
<proteinExistence type="predicted"/>
<evidence type="ECO:0000256" key="3">
    <source>
        <dbReference type="ARBA" id="ARBA00022989"/>
    </source>
</evidence>
<dbReference type="InParanoid" id="A0A1X7VVZ1"/>
<sequence>MLTTAFPIFCEAVVEQTYPIAEGTSTGLLILALHTGTLIFAIIGISGVFSDKHPERARAMSWVATGAIFLALLLVVFYSEDHRRLKVDKKGKQEENHKYLPIN</sequence>